<dbReference type="Pfam" id="PF01315">
    <property type="entry name" value="Ald_Xan_dh_C"/>
    <property type="match status" value="1"/>
</dbReference>
<evidence type="ECO:0000256" key="1">
    <source>
        <dbReference type="ARBA" id="ARBA00022505"/>
    </source>
</evidence>
<keyword evidence="1" id="KW-0500">Molybdenum</keyword>
<dbReference type="SUPFAM" id="SSF56003">
    <property type="entry name" value="Molybdenum cofactor-binding domain"/>
    <property type="match status" value="1"/>
</dbReference>
<dbReference type="Proteomes" id="UP000316988">
    <property type="component" value="Unassembled WGS sequence"/>
</dbReference>
<dbReference type="GO" id="GO:0005506">
    <property type="term" value="F:iron ion binding"/>
    <property type="evidence" value="ECO:0007669"/>
    <property type="project" value="InterPro"/>
</dbReference>
<dbReference type="PANTHER" id="PTHR11908:SF132">
    <property type="entry name" value="ALDEHYDE OXIDASE 1-RELATED"/>
    <property type="match status" value="1"/>
</dbReference>
<dbReference type="Pfam" id="PF20256">
    <property type="entry name" value="MoCoBD_2"/>
    <property type="match status" value="1"/>
</dbReference>
<evidence type="ECO:0000256" key="2">
    <source>
        <dbReference type="ARBA" id="ARBA00023002"/>
    </source>
</evidence>
<dbReference type="Gene3D" id="3.90.1170.50">
    <property type="entry name" value="Aldehyde oxidase/xanthine dehydrogenase, a/b hammerhead"/>
    <property type="match status" value="1"/>
</dbReference>
<dbReference type="EMBL" id="VLNT01000024">
    <property type="protein sequence ID" value="TSD55280.1"/>
    <property type="molecule type" value="Genomic_DNA"/>
</dbReference>
<dbReference type="SUPFAM" id="SSF54665">
    <property type="entry name" value="CO dehydrogenase molybdoprotein N-domain-like"/>
    <property type="match status" value="1"/>
</dbReference>
<dbReference type="AlphaFoldDB" id="A0A554RMD5"/>
<proteinExistence type="predicted"/>
<gene>
    <name evidence="5" type="ORF">FNM00_17100</name>
</gene>
<evidence type="ECO:0000256" key="3">
    <source>
        <dbReference type="SAM" id="MobiDB-lite"/>
    </source>
</evidence>
<dbReference type="InterPro" id="IPR016208">
    <property type="entry name" value="Ald_Oxase/xanthine_DH-like"/>
</dbReference>
<dbReference type="OrthoDB" id="9758509at2"/>
<dbReference type="Gene3D" id="3.30.365.10">
    <property type="entry name" value="Aldehyde oxidase/xanthine dehydrogenase, molybdopterin binding domain"/>
    <property type="match status" value="4"/>
</dbReference>
<evidence type="ECO:0000259" key="4">
    <source>
        <dbReference type="SMART" id="SM01008"/>
    </source>
</evidence>
<sequence length="886" mass="95972">MRFLHSRNGARSAGAGGRRWESRRGRHRGGYRREYLPLHWVCPNSRSSPFGDRAGTEKPGERIGVCAVTTDLVDESSVVEEKYPATVGSHVYLSKHASVREDRRFVAGEGRYVGDIEPPGTVHVAIVTSPHPHAVIRSIELDEALDLPGVITVLTGDELAADTEPLRQYLDVPEVQWRPLAVGATRYAGEWVAAVVAESRALAEDGAELVMVDYEPLPHVIDPEWAVDPEAPLVHPAHGSNIMTERSFAWGDVEGNRKRATASATVRSRWNRNSTVPLETFGVIAEWDQHRDLLDVWASIQMPQFPEQVAASLRIPSNQVRVHFDVDVGGSYGVKRGIKHGVLVGYLARRLRVPVKFIEDRTENMNGGDFHGPDRVFEVEIAYTETGEFTHIRIDVLDDEGAYPGRSPLQLAKPIGAIVGPYRISSAEYNARAVTTNKTGQVAVRGFGQAPTNYAIEAAVDAVARDLDMDRLELRRKNFIPPEEFPYRIPSGTEYDSGEYAAVLDNAIETADLEALLRERDSIRASGKLAGIGVASCLEPGGGNAIFENLMNPRNDKTTFPEACRIRVDGTGAVTAIISISSAGQSHETMVATLVGEELGVDPDTVAVVRADSLSGFPSQSPVGSRMAIVLGRAIHAAADLIKTKLRTIGAHQLGCSFEQTEYCRTSVVDSNDPDRRIAWDELVAIAHRKQHKMPPGMEPGLEVVHVAHTPRSGTLAAPDGTVQLYPCYSFEVHLVLAEIDPGTGKVDLTKYAISHDCGTVINPDVVRGMVYGGTAHGIGVALYEQFAFNRDGQPLSGSFMDYLLPTAHEVPDIVESEHCTPSPLTSHGQKGVGEAGYMGAAAAVAGAINDALVAAGGRPVQSLPIKPSDIWSALRPTSSSREDRS</sequence>
<dbReference type="Pfam" id="PF02738">
    <property type="entry name" value="MoCoBD_1"/>
    <property type="match status" value="1"/>
</dbReference>
<feature type="region of interest" description="Disordered" evidence="3">
    <location>
        <begin position="1"/>
        <end position="24"/>
    </location>
</feature>
<dbReference type="InterPro" id="IPR046867">
    <property type="entry name" value="AldOxase/xan_DH_MoCoBD2"/>
</dbReference>
<comment type="caution">
    <text evidence="5">The sequence shown here is derived from an EMBL/GenBank/DDBJ whole genome shotgun (WGS) entry which is preliminary data.</text>
</comment>
<dbReference type="SMART" id="SM01008">
    <property type="entry name" value="Ald_Xan_dh_C"/>
    <property type="match status" value="1"/>
</dbReference>
<dbReference type="InterPro" id="IPR008274">
    <property type="entry name" value="AldOxase/xan_DH_MoCoBD1"/>
</dbReference>
<dbReference type="InterPro" id="IPR036856">
    <property type="entry name" value="Ald_Oxase/Xan_DH_a/b_sf"/>
</dbReference>
<organism evidence="5 6">
    <name type="scientific">Aeromicrobium piscarium</name>
    <dbReference type="NCBI Taxonomy" id="2590901"/>
    <lineage>
        <taxon>Bacteria</taxon>
        <taxon>Bacillati</taxon>
        <taxon>Actinomycetota</taxon>
        <taxon>Actinomycetes</taxon>
        <taxon>Propionibacteriales</taxon>
        <taxon>Nocardioidaceae</taxon>
        <taxon>Aeromicrobium</taxon>
    </lineage>
</organism>
<dbReference type="InterPro" id="IPR000674">
    <property type="entry name" value="Ald_Oxase/Xan_DH_a/b"/>
</dbReference>
<dbReference type="PANTHER" id="PTHR11908">
    <property type="entry name" value="XANTHINE DEHYDROGENASE"/>
    <property type="match status" value="1"/>
</dbReference>
<feature type="compositionally biased region" description="Low complexity" evidence="3">
    <location>
        <begin position="1"/>
        <end position="13"/>
    </location>
</feature>
<name>A0A554RMD5_9ACTN</name>
<reference evidence="5 6" key="1">
    <citation type="submission" date="2019-07" db="EMBL/GenBank/DDBJ databases">
        <authorList>
            <person name="Zhao L.H."/>
        </authorList>
    </citation>
    <scope>NUCLEOTIDE SEQUENCE [LARGE SCALE GENOMIC DNA]</scope>
    <source>
        <strain evidence="5 6">Co35</strain>
    </source>
</reference>
<dbReference type="InterPro" id="IPR037165">
    <property type="entry name" value="AldOxase/xan_DH_Mopterin-bd_sf"/>
</dbReference>
<protein>
    <submittedName>
        <fullName evidence="5">Xanthine dehydrogenase family protein</fullName>
    </submittedName>
</protein>
<feature type="domain" description="Aldehyde oxidase/xanthine dehydrogenase a/b hammerhead" evidence="4">
    <location>
        <begin position="107"/>
        <end position="218"/>
    </location>
</feature>
<evidence type="ECO:0000313" key="5">
    <source>
        <dbReference type="EMBL" id="TSD55280.1"/>
    </source>
</evidence>
<keyword evidence="2" id="KW-0560">Oxidoreductase</keyword>
<evidence type="ECO:0000313" key="6">
    <source>
        <dbReference type="Proteomes" id="UP000316988"/>
    </source>
</evidence>
<keyword evidence="6" id="KW-1185">Reference proteome</keyword>
<accession>A0A554RMD5</accession>
<dbReference type="GO" id="GO:0016491">
    <property type="term" value="F:oxidoreductase activity"/>
    <property type="evidence" value="ECO:0007669"/>
    <property type="project" value="UniProtKB-KW"/>
</dbReference>